<dbReference type="NCBIfam" id="TIGR01409">
    <property type="entry name" value="TAT_signal_seq"/>
    <property type="match status" value="1"/>
</dbReference>
<keyword evidence="4" id="KW-0479">Metal-binding</keyword>
<dbReference type="InterPro" id="IPR019546">
    <property type="entry name" value="TAT_signal_bac_arc"/>
</dbReference>
<evidence type="ECO:0000259" key="10">
    <source>
        <dbReference type="PROSITE" id="PS51790"/>
    </source>
</evidence>
<keyword evidence="12" id="KW-1185">Reference proteome</keyword>
<dbReference type="Proteomes" id="UP000681075">
    <property type="component" value="Unassembled WGS sequence"/>
</dbReference>
<feature type="region of interest" description="Disordered" evidence="8">
    <location>
        <begin position="1"/>
        <end position="28"/>
    </location>
</feature>
<dbReference type="PANTHER" id="PTHR10173:SF57">
    <property type="entry name" value="PEPTIDE-METHIONINE (R)-S-OXIDE REDUCTASE"/>
    <property type="match status" value="1"/>
</dbReference>
<sequence>MGATSDLGNPAKTDANPQSDPMAGDRRNAMDRREFLTGTAAIAVLATIGGSMFGSAKAAEGEKFEITKSDAEWKQILSPAAYNVLREHGTERAGTSPLNAEKRKGLFHCAGCDLPVYSSDTKFESGTGWPSFWAPLQNAVGTSTDKKFFMTRTEVHCRRCGGHLGHVFDDGPAPTGKRYCMNGVAMTFKPGETA</sequence>
<proteinExistence type="inferred from homology"/>
<organism evidence="11 12">
    <name type="scientific">Roseiterribacter gracilis</name>
    <dbReference type="NCBI Taxonomy" id="2812848"/>
    <lineage>
        <taxon>Bacteria</taxon>
        <taxon>Pseudomonadati</taxon>
        <taxon>Pseudomonadota</taxon>
        <taxon>Alphaproteobacteria</taxon>
        <taxon>Rhodospirillales</taxon>
        <taxon>Roseiterribacteraceae</taxon>
        <taxon>Roseiterribacter</taxon>
    </lineage>
</organism>
<keyword evidence="9" id="KW-0812">Transmembrane</keyword>
<dbReference type="GO" id="GO:0006979">
    <property type="term" value="P:response to oxidative stress"/>
    <property type="evidence" value="ECO:0007669"/>
    <property type="project" value="InterPro"/>
</dbReference>
<dbReference type="InterPro" id="IPR006311">
    <property type="entry name" value="TAT_signal"/>
</dbReference>
<dbReference type="PANTHER" id="PTHR10173">
    <property type="entry name" value="METHIONINE SULFOXIDE REDUCTASE"/>
    <property type="match status" value="1"/>
</dbReference>
<dbReference type="Gene3D" id="2.170.150.20">
    <property type="entry name" value="Peptide methionine sulfoxide reductase"/>
    <property type="match status" value="1"/>
</dbReference>
<feature type="transmembrane region" description="Helical" evidence="9">
    <location>
        <begin position="35"/>
        <end position="54"/>
    </location>
</feature>
<keyword evidence="5" id="KW-0862">Zinc</keyword>
<dbReference type="InterPro" id="IPR028427">
    <property type="entry name" value="Met_Sox_Rdtase_MsrB"/>
</dbReference>
<evidence type="ECO:0000256" key="1">
    <source>
        <dbReference type="ARBA" id="ARBA00001947"/>
    </source>
</evidence>
<accession>A0A8S8X9A2</accession>
<evidence type="ECO:0000313" key="12">
    <source>
        <dbReference type="Proteomes" id="UP000681075"/>
    </source>
</evidence>
<feature type="domain" description="MsrB" evidence="10">
    <location>
        <begin position="70"/>
        <end position="191"/>
    </location>
</feature>
<comment type="catalytic activity">
    <reaction evidence="7">
        <text>L-methionyl-[protein] + [thioredoxin]-disulfide + H2O = L-methionyl-(R)-S-oxide-[protein] + [thioredoxin]-dithiol</text>
        <dbReference type="Rhea" id="RHEA:24164"/>
        <dbReference type="Rhea" id="RHEA-COMP:10698"/>
        <dbReference type="Rhea" id="RHEA-COMP:10700"/>
        <dbReference type="Rhea" id="RHEA-COMP:12313"/>
        <dbReference type="Rhea" id="RHEA-COMP:12314"/>
        <dbReference type="ChEBI" id="CHEBI:15377"/>
        <dbReference type="ChEBI" id="CHEBI:16044"/>
        <dbReference type="ChEBI" id="CHEBI:29950"/>
        <dbReference type="ChEBI" id="CHEBI:45764"/>
        <dbReference type="ChEBI" id="CHEBI:50058"/>
        <dbReference type="EC" id="1.8.4.12"/>
    </reaction>
</comment>
<dbReference type="GO" id="GO:0046872">
    <property type="term" value="F:metal ion binding"/>
    <property type="evidence" value="ECO:0007669"/>
    <property type="project" value="UniProtKB-KW"/>
</dbReference>
<evidence type="ECO:0000256" key="2">
    <source>
        <dbReference type="ARBA" id="ARBA00007174"/>
    </source>
</evidence>
<comment type="caution">
    <text evidence="11">The sequence shown here is derived from an EMBL/GenBank/DDBJ whole genome shotgun (WGS) entry which is preliminary data.</text>
</comment>
<evidence type="ECO:0000256" key="3">
    <source>
        <dbReference type="ARBA" id="ARBA00012499"/>
    </source>
</evidence>
<dbReference type="GO" id="GO:0005737">
    <property type="term" value="C:cytoplasm"/>
    <property type="evidence" value="ECO:0007669"/>
    <property type="project" value="TreeGrafter"/>
</dbReference>
<dbReference type="InterPro" id="IPR011057">
    <property type="entry name" value="Mss4-like_sf"/>
</dbReference>
<dbReference type="SUPFAM" id="SSF51316">
    <property type="entry name" value="Mss4-like"/>
    <property type="match status" value="1"/>
</dbReference>
<dbReference type="EMBL" id="BOPV01000001">
    <property type="protein sequence ID" value="GIL40073.1"/>
    <property type="molecule type" value="Genomic_DNA"/>
</dbReference>
<dbReference type="GO" id="GO:0033743">
    <property type="term" value="F:peptide-methionine (R)-S-oxide reductase activity"/>
    <property type="evidence" value="ECO:0007669"/>
    <property type="project" value="UniProtKB-EC"/>
</dbReference>
<reference evidence="11" key="1">
    <citation type="submission" date="2021-02" db="EMBL/GenBank/DDBJ databases">
        <title>Genome sequence of Rhodospirillales sp. strain TMPK1 isolated from soil.</title>
        <authorList>
            <person name="Nakai R."/>
            <person name="Kusada H."/>
            <person name="Tamaki H."/>
        </authorList>
    </citation>
    <scope>NUCLEOTIDE SEQUENCE</scope>
    <source>
        <strain evidence="11">TMPK1</strain>
    </source>
</reference>
<keyword evidence="9" id="KW-0472">Membrane</keyword>
<dbReference type="Pfam" id="PF01641">
    <property type="entry name" value="SelR"/>
    <property type="match status" value="1"/>
</dbReference>
<dbReference type="GO" id="GO:0030091">
    <property type="term" value="P:protein repair"/>
    <property type="evidence" value="ECO:0007669"/>
    <property type="project" value="InterPro"/>
</dbReference>
<evidence type="ECO:0000256" key="4">
    <source>
        <dbReference type="ARBA" id="ARBA00022723"/>
    </source>
</evidence>
<dbReference type="AlphaFoldDB" id="A0A8S8X9A2"/>
<name>A0A8S8X9A2_9PROT</name>
<comment type="similarity">
    <text evidence="2">Belongs to the MsrB Met sulfoxide reductase family.</text>
</comment>
<evidence type="ECO:0000256" key="7">
    <source>
        <dbReference type="ARBA" id="ARBA00048488"/>
    </source>
</evidence>
<evidence type="ECO:0000313" key="11">
    <source>
        <dbReference type="EMBL" id="GIL40073.1"/>
    </source>
</evidence>
<protein>
    <recommendedName>
        <fullName evidence="3">peptide-methionine (R)-S-oxide reductase</fullName>
        <ecNumber evidence="3">1.8.4.12</ecNumber>
    </recommendedName>
</protein>
<dbReference type="NCBIfam" id="TIGR00357">
    <property type="entry name" value="peptide-methionine (R)-S-oxide reductase MsrB"/>
    <property type="match status" value="1"/>
</dbReference>
<dbReference type="EC" id="1.8.4.12" evidence="3"/>
<dbReference type="InterPro" id="IPR002579">
    <property type="entry name" value="Met_Sox_Rdtase_MsrB_dom"/>
</dbReference>
<evidence type="ECO:0000256" key="5">
    <source>
        <dbReference type="ARBA" id="ARBA00022833"/>
    </source>
</evidence>
<dbReference type="FunFam" id="2.170.150.20:FF:000001">
    <property type="entry name" value="Peptide methionine sulfoxide reductase MsrB"/>
    <property type="match status" value="1"/>
</dbReference>
<evidence type="ECO:0000256" key="6">
    <source>
        <dbReference type="ARBA" id="ARBA00023002"/>
    </source>
</evidence>
<keyword evidence="9" id="KW-1133">Transmembrane helix</keyword>
<dbReference type="PROSITE" id="PS51790">
    <property type="entry name" value="MSRB"/>
    <property type="match status" value="1"/>
</dbReference>
<evidence type="ECO:0000256" key="9">
    <source>
        <dbReference type="SAM" id="Phobius"/>
    </source>
</evidence>
<evidence type="ECO:0000256" key="8">
    <source>
        <dbReference type="SAM" id="MobiDB-lite"/>
    </source>
</evidence>
<comment type="cofactor">
    <cofactor evidence="1">
        <name>Zn(2+)</name>
        <dbReference type="ChEBI" id="CHEBI:29105"/>
    </cofactor>
</comment>
<dbReference type="PROSITE" id="PS51318">
    <property type="entry name" value="TAT"/>
    <property type="match status" value="1"/>
</dbReference>
<keyword evidence="6" id="KW-0560">Oxidoreductase</keyword>
<gene>
    <name evidence="11" type="ORF">TMPK1_23100</name>
</gene>